<evidence type="ECO:0000313" key="1">
    <source>
        <dbReference type="EMBL" id="GAA4751437.1"/>
    </source>
</evidence>
<dbReference type="PANTHER" id="PTHR43649:SF12">
    <property type="entry name" value="DIACETYLCHITOBIOSE BINDING PROTEIN DASA"/>
    <property type="match status" value="1"/>
</dbReference>
<dbReference type="RefSeq" id="WP_345528823.1">
    <property type="nucleotide sequence ID" value="NZ_BAABKN010000026.1"/>
</dbReference>
<name>A0ABP8ZAX6_9ACTN</name>
<dbReference type="PROSITE" id="PS51257">
    <property type="entry name" value="PROKAR_LIPOPROTEIN"/>
    <property type="match status" value="1"/>
</dbReference>
<dbReference type="Pfam" id="PF13416">
    <property type="entry name" value="SBP_bac_8"/>
    <property type="match status" value="1"/>
</dbReference>
<dbReference type="InterPro" id="IPR006059">
    <property type="entry name" value="SBP"/>
</dbReference>
<keyword evidence="2" id="KW-1185">Reference proteome</keyword>
<accession>A0ABP8ZAX6</accession>
<sequence>MQNKIEISRRGLLAITAGIGVAATLSGCGGGSGASATTMTFLNEETDPPILKFIQGAVKRYESETGVRVSLSQKAIGDLTQLLSSVQAGDAFDMSTASYTDVTYLGPENLSQLDGLMNDAAGGIDNFMESALILDDGHYYGFPYNINNIAMYYRTDRLEQVGAEVPSTWDELKDLLSKMGAAGLPGITQPISAKGATSDVGAELLWSNEVTLFDDESNVILDDSAMMSRTVDCLEFLKEIQPYFVEGMESVDYGDIVKGFITGTSSIAPYSGRIVDTIESDASDLADKFAFEAFPTPEAGMTPATGYDVNYWLIPKNSDGADQALDFLAWFVKNEFVDYLLTGPFNMQPPLKSIYQDKKWSGAPVFKKYPEVRKTLDKMAVGDGYRAGGLWIQPPVDGVIKERIFSENVIPNMFQGVLLGGDSPTAAVQKAADNLRKIASS</sequence>
<protein>
    <submittedName>
        <fullName evidence="1">Sugar ABC transporter substrate-binding protein</fullName>
    </submittedName>
</protein>
<dbReference type="InterPro" id="IPR006311">
    <property type="entry name" value="TAT_signal"/>
</dbReference>
<dbReference type="PANTHER" id="PTHR43649">
    <property type="entry name" value="ARABINOSE-BINDING PROTEIN-RELATED"/>
    <property type="match status" value="1"/>
</dbReference>
<dbReference type="EMBL" id="BAABKN010000026">
    <property type="protein sequence ID" value="GAA4751437.1"/>
    <property type="molecule type" value="Genomic_DNA"/>
</dbReference>
<evidence type="ECO:0000313" key="2">
    <source>
        <dbReference type="Proteomes" id="UP001499882"/>
    </source>
</evidence>
<dbReference type="Gene3D" id="3.40.190.10">
    <property type="entry name" value="Periplasmic binding protein-like II"/>
    <property type="match status" value="1"/>
</dbReference>
<proteinExistence type="predicted"/>
<dbReference type="Proteomes" id="UP001499882">
    <property type="component" value="Unassembled WGS sequence"/>
</dbReference>
<dbReference type="InterPro" id="IPR050490">
    <property type="entry name" value="Bact_solute-bd_prot1"/>
</dbReference>
<comment type="caution">
    <text evidence="1">The sequence shown here is derived from an EMBL/GenBank/DDBJ whole genome shotgun (WGS) entry which is preliminary data.</text>
</comment>
<gene>
    <name evidence="1" type="ORF">GCM10023350_40900</name>
</gene>
<dbReference type="PROSITE" id="PS51318">
    <property type="entry name" value="TAT"/>
    <property type="match status" value="1"/>
</dbReference>
<dbReference type="SUPFAM" id="SSF53850">
    <property type="entry name" value="Periplasmic binding protein-like II"/>
    <property type="match status" value="1"/>
</dbReference>
<organism evidence="1 2">
    <name type="scientific">Nocardioides endophyticus</name>
    <dbReference type="NCBI Taxonomy" id="1353775"/>
    <lineage>
        <taxon>Bacteria</taxon>
        <taxon>Bacillati</taxon>
        <taxon>Actinomycetota</taxon>
        <taxon>Actinomycetes</taxon>
        <taxon>Propionibacteriales</taxon>
        <taxon>Nocardioidaceae</taxon>
        <taxon>Nocardioides</taxon>
    </lineage>
</organism>
<reference evidence="2" key="1">
    <citation type="journal article" date="2019" name="Int. J. Syst. Evol. Microbiol.">
        <title>The Global Catalogue of Microorganisms (GCM) 10K type strain sequencing project: providing services to taxonomists for standard genome sequencing and annotation.</title>
        <authorList>
            <consortium name="The Broad Institute Genomics Platform"/>
            <consortium name="The Broad Institute Genome Sequencing Center for Infectious Disease"/>
            <person name="Wu L."/>
            <person name="Ma J."/>
        </authorList>
    </citation>
    <scope>NUCLEOTIDE SEQUENCE [LARGE SCALE GENOMIC DNA]</scope>
    <source>
        <strain evidence="2">JCM 18532</strain>
    </source>
</reference>